<proteinExistence type="predicted"/>
<dbReference type="Proteomes" id="UP000198929">
    <property type="component" value="Unassembled WGS sequence"/>
</dbReference>
<dbReference type="EMBL" id="FOGQ01000012">
    <property type="protein sequence ID" value="SES20712.1"/>
    <property type="molecule type" value="Genomic_DNA"/>
</dbReference>
<name>A0A1H9VGE1_9CORY</name>
<sequence length="72" mass="8233">MQRESESVGPLRLVQGKPQRLNVIAGPNRFGETYLAHAYFSVLLDLTEYMPFFRAENHSGGARKPKNITLWK</sequence>
<dbReference type="AlphaFoldDB" id="A0A1H9VGE1"/>
<organism evidence="1 2">
    <name type="scientific">Corynebacterium cystitidis DSM 20524</name>
    <dbReference type="NCBI Taxonomy" id="1121357"/>
    <lineage>
        <taxon>Bacteria</taxon>
        <taxon>Bacillati</taxon>
        <taxon>Actinomycetota</taxon>
        <taxon>Actinomycetes</taxon>
        <taxon>Mycobacteriales</taxon>
        <taxon>Corynebacteriaceae</taxon>
        <taxon>Corynebacterium</taxon>
    </lineage>
</organism>
<keyword evidence="2" id="KW-1185">Reference proteome</keyword>
<accession>A0A1H9VGE1</accession>
<evidence type="ECO:0000313" key="2">
    <source>
        <dbReference type="Proteomes" id="UP000198929"/>
    </source>
</evidence>
<evidence type="ECO:0000313" key="1">
    <source>
        <dbReference type="EMBL" id="SES20712.1"/>
    </source>
</evidence>
<protein>
    <submittedName>
        <fullName evidence="1">Uncharacterized protein</fullName>
    </submittedName>
</protein>
<gene>
    <name evidence="1" type="ORF">SAMN05661109_02223</name>
</gene>
<reference evidence="2" key="1">
    <citation type="submission" date="2016-10" db="EMBL/GenBank/DDBJ databases">
        <authorList>
            <person name="Varghese N."/>
            <person name="Submissions S."/>
        </authorList>
    </citation>
    <scope>NUCLEOTIDE SEQUENCE [LARGE SCALE GENOMIC DNA]</scope>
    <source>
        <strain evidence="2">DSM 20524</strain>
    </source>
</reference>